<dbReference type="Proteomes" id="UP000183275">
    <property type="component" value="Unassembled WGS sequence"/>
</dbReference>
<evidence type="ECO:0000313" key="2">
    <source>
        <dbReference type="EMBL" id="SEV87717.1"/>
    </source>
</evidence>
<dbReference type="AlphaFoldDB" id="A0A1I0MH85"/>
<protein>
    <recommendedName>
        <fullName evidence="1">IraD/Gp25-like domain-containing protein</fullName>
    </recommendedName>
</protein>
<dbReference type="SUPFAM" id="SSF160719">
    <property type="entry name" value="gpW/gp25-like"/>
    <property type="match status" value="1"/>
</dbReference>
<evidence type="ECO:0000313" key="3">
    <source>
        <dbReference type="Proteomes" id="UP000183275"/>
    </source>
</evidence>
<sequence length="132" mass="14896">MADDFLGTGWQYPVTSDQRGDIELSDAEADIREAIRIILGTAKGERIMRPEFGCDIHDHVYSSASPSTLNLIESSVREALVRWEPRIDVEDLTARTDAEDPNRILIEIDYRVRTTNSLANMVYPFHITEGDG</sequence>
<gene>
    <name evidence="2" type="ORF">SAMN05216285_0969</name>
</gene>
<evidence type="ECO:0000259" key="1">
    <source>
        <dbReference type="Pfam" id="PF04965"/>
    </source>
</evidence>
<organism evidence="2 3">
    <name type="scientific">Natrinema salifodinae</name>
    <dbReference type="NCBI Taxonomy" id="1202768"/>
    <lineage>
        <taxon>Archaea</taxon>
        <taxon>Methanobacteriati</taxon>
        <taxon>Methanobacteriota</taxon>
        <taxon>Stenosarchaea group</taxon>
        <taxon>Halobacteria</taxon>
        <taxon>Halobacteriales</taxon>
        <taxon>Natrialbaceae</taxon>
        <taxon>Natrinema</taxon>
    </lineage>
</organism>
<dbReference type="STRING" id="1202768.SAMN05216285_0969"/>
<dbReference type="eggNOG" id="arCOG11183">
    <property type="taxonomic scope" value="Archaea"/>
</dbReference>
<dbReference type="RefSeq" id="WP_049990856.1">
    <property type="nucleotide sequence ID" value="NZ_FOIS01000001.1"/>
</dbReference>
<dbReference type="OrthoDB" id="147169at2157"/>
<proteinExistence type="predicted"/>
<name>A0A1I0MH85_9EURY</name>
<dbReference type="Gene3D" id="3.10.450.40">
    <property type="match status" value="1"/>
</dbReference>
<dbReference type="Pfam" id="PF04965">
    <property type="entry name" value="GPW_gp25"/>
    <property type="match status" value="1"/>
</dbReference>
<dbReference type="InterPro" id="IPR007048">
    <property type="entry name" value="IraD/Gp25-like"/>
</dbReference>
<accession>A0A1I0MH85</accession>
<dbReference type="EMBL" id="FOIS01000001">
    <property type="protein sequence ID" value="SEV87717.1"/>
    <property type="molecule type" value="Genomic_DNA"/>
</dbReference>
<feature type="domain" description="IraD/Gp25-like" evidence="1">
    <location>
        <begin position="26"/>
        <end position="116"/>
    </location>
</feature>
<keyword evidence="3" id="KW-1185">Reference proteome</keyword>
<reference evidence="3" key="1">
    <citation type="submission" date="2016-10" db="EMBL/GenBank/DDBJ databases">
        <authorList>
            <person name="Varghese N."/>
        </authorList>
    </citation>
    <scope>NUCLEOTIDE SEQUENCE [LARGE SCALE GENOMIC DNA]</scope>
    <source>
        <strain evidence="3">CGMCC 1.12284</strain>
    </source>
</reference>